<comment type="caution">
    <text evidence="1">The sequence shown here is derived from an EMBL/GenBank/DDBJ whole genome shotgun (WGS) entry which is preliminary data.</text>
</comment>
<accession>A0ABP7MPI8</accession>
<keyword evidence="2" id="KW-1185">Reference proteome</keyword>
<name>A0ABP7MPI8_9GAMM</name>
<reference evidence="2" key="1">
    <citation type="journal article" date="2019" name="Int. J. Syst. Evol. Microbiol.">
        <title>The Global Catalogue of Microorganisms (GCM) 10K type strain sequencing project: providing services to taxonomists for standard genome sequencing and annotation.</title>
        <authorList>
            <consortium name="The Broad Institute Genomics Platform"/>
            <consortium name="The Broad Institute Genome Sequencing Center for Infectious Disease"/>
            <person name="Wu L."/>
            <person name="Ma J."/>
        </authorList>
    </citation>
    <scope>NUCLEOTIDE SEQUENCE [LARGE SCALE GENOMIC DNA]</scope>
    <source>
        <strain evidence="2">JCM 17551</strain>
    </source>
</reference>
<dbReference type="InterPro" id="IPR011990">
    <property type="entry name" value="TPR-like_helical_dom_sf"/>
</dbReference>
<organism evidence="1 2">
    <name type="scientific">Litoribacillus peritrichatus</name>
    <dbReference type="NCBI Taxonomy" id="718191"/>
    <lineage>
        <taxon>Bacteria</taxon>
        <taxon>Pseudomonadati</taxon>
        <taxon>Pseudomonadota</taxon>
        <taxon>Gammaproteobacteria</taxon>
        <taxon>Oceanospirillales</taxon>
        <taxon>Oceanospirillaceae</taxon>
        <taxon>Litoribacillus</taxon>
    </lineage>
</organism>
<dbReference type="Proteomes" id="UP001501565">
    <property type="component" value="Unassembled WGS sequence"/>
</dbReference>
<sequence length="154" mass="18032">MFRRAKKCVAVEEKDINKWEYYLMKGNEYYFRSQYEGAAYCYSVSVEYLEVTVGRACVTCTDDRSFQHFLIACQNASHSFAMAGDLLKAEQYLSRAHYKFLSMVSESLKKNDSWQESVQRICERSLDALVQFLERHNRNGAAESVRFESQRLLN</sequence>
<gene>
    <name evidence="1" type="ORF">GCM10022277_22410</name>
</gene>
<protein>
    <submittedName>
        <fullName evidence="1">Uncharacterized protein</fullName>
    </submittedName>
</protein>
<dbReference type="RefSeq" id="WP_344798586.1">
    <property type="nucleotide sequence ID" value="NZ_BAABBN010000007.1"/>
</dbReference>
<dbReference type="SUPFAM" id="SSF48452">
    <property type="entry name" value="TPR-like"/>
    <property type="match status" value="1"/>
</dbReference>
<evidence type="ECO:0000313" key="2">
    <source>
        <dbReference type="Proteomes" id="UP001501565"/>
    </source>
</evidence>
<dbReference type="EMBL" id="BAABBN010000007">
    <property type="protein sequence ID" value="GAA3925833.1"/>
    <property type="molecule type" value="Genomic_DNA"/>
</dbReference>
<evidence type="ECO:0000313" key="1">
    <source>
        <dbReference type="EMBL" id="GAA3925833.1"/>
    </source>
</evidence>
<proteinExistence type="predicted"/>